<gene>
    <name evidence="2" type="ORF">J2W36_004197</name>
</gene>
<sequence>MTNPTQRWTPARDFIGYADAPPPARWPDRARVAVQIVINYEEGSEYNNADGDARTELGLAEAPGGRVPAGQRDMAFESMYEYGSRVGFWRLLQVLRERGVPATVFGCAVALERNPRVAEAIATAGFDVCCHGYRWEEVFRMSAEQERERMALAIASITRTMGSRPQGWYCRYGASENTRRLLVEEGGFLYDSDAYNDELPYWVEVDAKPHLVVPYTMDANDGKFASPSGFGTPFDFENYLKATFDRLYEEGEHTPRLMSVGLHPRITGRPARAQALAAFLDHVRQHERVWLCRRIDVAQHWLREHPFGT</sequence>
<feature type="domain" description="NodB homology" evidence="1">
    <location>
        <begin position="74"/>
        <end position="292"/>
    </location>
</feature>
<dbReference type="CDD" id="cd10977">
    <property type="entry name" value="CE4_PuuE_SpCDA1"/>
    <property type="match status" value="1"/>
</dbReference>
<organism evidence="2 3">
    <name type="scientific">Variovorax ginsengisoli</name>
    <dbReference type="NCBI Taxonomy" id="363844"/>
    <lineage>
        <taxon>Bacteria</taxon>
        <taxon>Pseudomonadati</taxon>
        <taxon>Pseudomonadota</taxon>
        <taxon>Betaproteobacteria</taxon>
        <taxon>Burkholderiales</taxon>
        <taxon>Comamonadaceae</taxon>
        <taxon>Variovorax</taxon>
    </lineage>
</organism>
<dbReference type="RefSeq" id="WP_307691690.1">
    <property type="nucleotide sequence ID" value="NZ_JAUSRO010000015.1"/>
</dbReference>
<protein>
    <submittedName>
        <fullName evidence="2">Urate catabolism protein</fullName>
    </submittedName>
</protein>
<keyword evidence="3" id="KW-1185">Reference proteome</keyword>
<dbReference type="PANTHER" id="PTHR43123">
    <property type="entry name" value="POLYSACCHARIDE DEACETYLASE-RELATED"/>
    <property type="match status" value="1"/>
</dbReference>
<evidence type="ECO:0000259" key="1">
    <source>
        <dbReference type="PROSITE" id="PS51677"/>
    </source>
</evidence>
<name>A0ABT9SCK8_9BURK</name>
<dbReference type="InterPro" id="IPR011330">
    <property type="entry name" value="Glyco_hydro/deAcase_b/a-brl"/>
</dbReference>
<dbReference type="PROSITE" id="PS51677">
    <property type="entry name" value="NODB"/>
    <property type="match status" value="1"/>
</dbReference>
<reference evidence="2 3" key="1">
    <citation type="submission" date="2023-07" db="EMBL/GenBank/DDBJ databases">
        <title>Sorghum-associated microbial communities from plants grown in Nebraska, USA.</title>
        <authorList>
            <person name="Schachtman D."/>
        </authorList>
    </citation>
    <scope>NUCLEOTIDE SEQUENCE [LARGE SCALE GENOMIC DNA]</scope>
    <source>
        <strain evidence="2 3">DS1607</strain>
    </source>
</reference>
<comment type="caution">
    <text evidence="2">The sequence shown here is derived from an EMBL/GenBank/DDBJ whole genome shotgun (WGS) entry which is preliminary data.</text>
</comment>
<dbReference type="InterPro" id="IPR002509">
    <property type="entry name" value="NODB_dom"/>
</dbReference>
<dbReference type="SUPFAM" id="SSF88713">
    <property type="entry name" value="Glycoside hydrolase/deacetylase"/>
    <property type="match status" value="1"/>
</dbReference>
<dbReference type="Proteomes" id="UP001226867">
    <property type="component" value="Unassembled WGS sequence"/>
</dbReference>
<proteinExistence type="predicted"/>
<evidence type="ECO:0000313" key="2">
    <source>
        <dbReference type="EMBL" id="MDP9901925.1"/>
    </source>
</evidence>
<evidence type="ECO:0000313" key="3">
    <source>
        <dbReference type="Proteomes" id="UP001226867"/>
    </source>
</evidence>
<dbReference type="InterPro" id="IPR017625">
    <property type="entry name" value="PuuE"/>
</dbReference>
<dbReference type="Gene3D" id="3.20.20.370">
    <property type="entry name" value="Glycoside hydrolase/deacetylase"/>
    <property type="match status" value="1"/>
</dbReference>
<dbReference type="EMBL" id="JAUSRO010000015">
    <property type="protein sequence ID" value="MDP9901925.1"/>
    <property type="molecule type" value="Genomic_DNA"/>
</dbReference>
<dbReference type="Pfam" id="PF01522">
    <property type="entry name" value="Polysacc_deac_1"/>
    <property type="match status" value="1"/>
</dbReference>
<dbReference type="PANTHER" id="PTHR43123:SF1">
    <property type="entry name" value="POLYSACCHARIDE DEACETYLASE-RELATED"/>
    <property type="match status" value="1"/>
</dbReference>
<accession>A0ABT9SCK8</accession>